<keyword evidence="1" id="KW-0808">Transferase</keyword>
<dbReference type="AlphaFoldDB" id="A0A7Y0YRU4"/>
<reference evidence="1" key="1">
    <citation type="submission" date="2020-04" db="EMBL/GenBank/DDBJ databases">
        <authorList>
            <person name="Chakraborty B."/>
            <person name="Walker A.R."/>
            <person name="Burne R.A."/>
        </authorList>
    </citation>
    <scope>NUCLEOTIDE SEQUENCE [LARGE SCALE GENOMIC DNA]</scope>
    <source>
        <strain evidence="1">BCA8</strain>
    </source>
</reference>
<gene>
    <name evidence="1" type="ORF">HGP05_02065</name>
</gene>
<name>A0A7Y0YRU4_STRSA</name>
<organism evidence="1">
    <name type="scientific">Streptococcus sanguinis</name>
    <dbReference type="NCBI Taxonomy" id="1305"/>
    <lineage>
        <taxon>Bacteria</taxon>
        <taxon>Bacillati</taxon>
        <taxon>Bacillota</taxon>
        <taxon>Bacilli</taxon>
        <taxon>Lactobacillales</taxon>
        <taxon>Streptococcaceae</taxon>
        <taxon>Streptococcus</taxon>
    </lineage>
</organism>
<accession>A0A7Y0YRU4</accession>
<sequence length="102" mass="11407">MLSLGCISEMRDYPILDDLRLECEESSSISLTAAATWHRGNCVPTSKSQPSQLAGERMDEYMHILRKSTAVIIPGGHRIAILHVARTMTNAWSAEWGCYRGR</sequence>
<dbReference type="EMBL" id="JABBCN010000001">
    <property type="protein sequence ID" value="NMX24628.1"/>
    <property type="molecule type" value="Genomic_DNA"/>
</dbReference>
<proteinExistence type="predicted"/>
<comment type="caution">
    <text evidence="1">The sequence shown here is derived from an EMBL/GenBank/DDBJ whole genome shotgun (WGS) entry which is preliminary data.</text>
</comment>
<evidence type="ECO:0000313" key="1">
    <source>
        <dbReference type="EMBL" id="NMX24628.1"/>
    </source>
</evidence>
<dbReference type="GO" id="GO:0016740">
    <property type="term" value="F:transferase activity"/>
    <property type="evidence" value="ECO:0007669"/>
    <property type="project" value="UniProtKB-KW"/>
</dbReference>
<protein>
    <submittedName>
        <fullName evidence="1">ATP:cob(I)alamin adenosyltransferase</fullName>
    </submittedName>
</protein>